<keyword evidence="2" id="KW-1185">Reference proteome</keyword>
<name>A0ACC5VYK1_9GAMM</name>
<reference evidence="1" key="1">
    <citation type="submission" date="2020-06" db="EMBL/GenBank/DDBJ databases">
        <title>Whole Genome Sequence of Halomonas aquamarina MB598.</title>
        <authorList>
            <person name="Pervaiz M."/>
            <person name="Fariq A."/>
            <person name="Yasmin A."/>
            <person name="Welch M."/>
        </authorList>
    </citation>
    <scope>NUCLEOTIDE SEQUENCE</scope>
    <source>
        <strain evidence="1">MB598</strain>
    </source>
</reference>
<evidence type="ECO:0000313" key="1">
    <source>
        <dbReference type="EMBL" id="MBZ5488886.1"/>
    </source>
</evidence>
<sequence length="694" mass="76745">MHIVHLALQGCLRGSDIEYGITADTGGHIRYLLELVEASEQDPAIERITLVTRAFKCEFSKVDYTCPVEVISPKITLVRLPTDNPDYLAKEALWQELPSFITAFEQWLAHLPRLPDALHAHYADAGEVAAEIGARHGIAFVFTAHSLGRCKLKCLADGQSSLDAETQQTLQRRIAFEERAIRDATLIIASSRDEAEVQYADYLHYDTGRIRVIPPGSHLEDFTRATSTPAVDAMMRPFLQDLDKPVLLAIARPVTRKNLAALVTAYGQSKALQQCANLVVVAGVRDQIDALEPELADNLHELLTLIDDYNLYGHVAYPKHHAPDDIPALYAWARERGGVFINPALNEPFGLTLLEASAAGLPLIATDSGGPSDIIEQCGNGVLINPRHTDAIIHQALDLFQNPERWQRMAANGREAVKAYDWQRHAEYYHDLLARLSQPEQPPLQPQALLICDIDNTLTGSPDGIRAFTRWYEAQPTLGFGVATGRSFHSALSILEQAGIPYPQVIISSVGSEIYYRTANGVTYQQDTAWSARIDCRWQKEAVAQALSDMPELTPQGPLEQRRHKLSYFSDGDPTLMARIQAHLKKCGLAATVIQSHERYVDVLPVEASKGQAVEYVRQRLEIDRQSLYAAGDSGNDLDMLRSVPCSIAVANHCDGLLDGPDMAHVYTARACHAQGIIEGVQHFQQRRKMGGVA</sequence>
<accession>A0ACC5VYK1</accession>
<dbReference type="Proteomes" id="UP001319846">
    <property type="component" value="Unassembled WGS sequence"/>
</dbReference>
<keyword evidence="1" id="KW-0378">Hydrolase</keyword>
<protein>
    <submittedName>
        <fullName evidence="1">HAD-IIB family hydrolase</fullName>
    </submittedName>
</protein>
<proteinExistence type="predicted"/>
<evidence type="ECO:0000313" key="2">
    <source>
        <dbReference type="Proteomes" id="UP001319846"/>
    </source>
</evidence>
<gene>
    <name evidence="1" type="ORF">HW452_15275</name>
</gene>
<comment type="caution">
    <text evidence="1">The sequence shown here is derived from an EMBL/GenBank/DDBJ whole genome shotgun (WGS) entry which is preliminary data.</text>
</comment>
<dbReference type="EMBL" id="JABYQT010000012">
    <property type="protein sequence ID" value="MBZ5488886.1"/>
    <property type="molecule type" value="Genomic_DNA"/>
</dbReference>
<organism evidence="1 2">
    <name type="scientific">Vreelandella aquamarina</name>
    <dbReference type="NCBI Taxonomy" id="77097"/>
    <lineage>
        <taxon>Bacteria</taxon>
        <taxon>Pseudomonadati</taxon>
        <taxon>Pseudomonadota</taxon>
        <taxon>Gammaproteobacteria</taxon>
        <taxon>Oceanospirillales</taxon>
        <taxon>Halomonadaceae</taxon>
        <taxon>Vreelandella</taxon>
    </lineage>
</organism>